<keyword evidence="1" id="KW-0732">Signal</keyword>
<dbReference type="Proteomes" id="UP000317557">
    <property type="component" value="Unassembled WGS sequence"/>
</dbReference>
<gene>
    <name evidence="2" type="ORF">SAMN06265219_11157</name>
</gene>
<evidence type="ECO:0000313" key="3">
    <source>
        <dbReference type="Proteomes" id="UP000317557"/>
    </source>
</evidence>
<feature type="signal peptide" evidence="1">
    <location>
        <begin position="1"/>
        <end position="25"/>
    </location>
</feature>
<proteinExistence type="predicted"/>
<name>A0A521EA09_9BACT</name>
<reference evidence="2 3" key="1">
    <citation type="submission" date="2017-05" db="EMBL/GenBank/DDBJ databases">
        <authorList>
            <person name="Varghese N."/>
            <person name="Submissions S."/>
        </authorList>
    </citation>
    <scope>NUCLEOTIDE SEQUENCE [LARGE SCALE GENOMIC DNA]</scope>
    <source>
        <strain evidence="2 3">DSM 21985</strain>
    </source>
</reference>
<dbReference type="AlphaFoldDB" id="A0A521EA09"/>
<dbReference type="InterPro" id="IPR011250">
    <property type="entry name" value="OMP/PagP_B-barrel"/>
</dbReference>
<dbReference type="SUPFAM" id="SSF56925">
    <property type="entry name" value="OMPA-like"/>
    <property type="match status" value="1"/>
</dbReference>
<dbReference type="EMBL" id="FXTP01000011">
    <property type="protein sequence ID" value="SMO80754.1"/>
    <property type="molecule type" value="Genomic_DNA"/>
</dbReference>
<evidence type="ECO:0000313" key="2">
    <source>
        <dbReference type="EMBL" id="SMO80754.1"/>
    </source>
</evidence>
<protein>
    <submittedName>
        <fullName evidence="2">Outer membrane protein beta-barrel domain-containing protein</fullName>
    </submittedName>
</protein>
<organism evidence="2 3">
    <name type="scientific">Gracilimonas mengyeensis</name>
    <dbReference type="NCBI Taxonomy" id="1302730"/>
    <lineage>
        <taxon>Bacteria</taxon>
        <taxon>Pseudomonadati</taxon>
        <taxon>Balneolota</taxon>
        <taxon>Balneolia</taxon>
        <taxon>Balneolales</taxon>
        <taxon>Balneolaceae</taxon>
        <taxon>Gracilimonas</taxon>
    </lineage>
</organism>
<sequence>MRFNKNQLLFLILILSFVPCKSLLAQSGKFTADVSYPVQAGDNFFSDFDGVVSFDLGYSYPLSSTLSLDGHAGYTYSKYSFYLNLEQKTKTKAHIIELMAGPALHLLMAEDVHFSPYLEAGYARADVSNDDFEGEINSNGINTEIGASFDFVGLEKIDIGLYASYQFIYLEKPEDFENVKHYRNMKWINFGVKTMYKF</sequence>
<dbReference type="RefSeq" id="WP_142455052.1">
    <property type="nucleotide sequence ID" value="NZ_FXTP01000011.1"/>
</dbReference>
<evidence type="ECO:0000256" key="1">
    <source>
        <dbReference type="SAM" id="SignalP"/>
    </source>
</evidence>
<accession>A0A521EA09</accession>
<feature type="chain" id="PRO_5022126308" evidence="1">
    <location>
        <begin position="26"/>
        <end position="198"/>
    </location>
</feature>
<keyword evidence="3" id="KW-1185">Reference proteome</keyword>